<dbReference type="InterPro" id="IPR004518">
    <property type="entry name" value="MazG-like_dom"/>
</dbReference>
<dbReference type="NCBIfam" id="TIGR00444">
    <property type="entry name" value="mazG"/>
    <property type="match status" value="1"/>
</dbReference>
<evidence type="ECO:0000313" key="7">
    <source>
        <dbReference type="Proteomes" id="UP000595917"/>
    </source>
</evidence>
<dbReference type="KEGG" id="bhc:JFL75_20275"/>
<dbReference type="CDD" id="cd11528">
    <property type="entry name" value="NTP-PPase_MazG_Nterm"/>
    <property type="match status" value="1"/>
</dbReference>
<dbReference type="InterPro" id="IPR048011">
    <property type="entry name" value="NTP-PPase_MazG-like_C"/>
</dbReference>
<evidence type="ECO:0000256" key="3">
    <source>
        <dbReference type="ARBA" id="ARBA00066372"/>
    </source>
</evidence>
<dbReference type="NCBIfam" id="NF007113">
    <property type="entry name" value="PRK09562.1"/>
    <property type="match status" value="1"/>
</dbReference>
<dbReference type="EC" id="3.6.1.8" evidence="3"/>
<proteinExistence type="inferred from homology"/>
<dbReference type="RefSeq" id="WP_215626542.1">
    <property type="nucleotide sequence ID" value="NZ_CP067089.2"/>
</dbReference>
<evidence type="ECO:0000256" key="4">
    <source>
        <dbReference type="ARBA" id="ARBA00074799"/>
    </source>
</evidence>
<comment type="similarity">
    <text evidence="2">Belongs to the nucleoside triphosphate pyrophosphohydrolase family.</text>
</comment>
<dbReference type="PANTHER" id="PTHR30522">
    <property type="entry name" value="NUCLEOSIDE TRIPHOSPHATE PYROPHOSPHOHYDROLASE"/>
    <property type="match status" value="1"/>
</dbReference>
<evidence type="ECO:0000313" key="6">
    <source>
        <dbReference type="EMBL" id="QQO09236.1"/>
    </source>
</evidence>
<accession>A0A7T7XMW4</accession>
<feature type="domain" description="NTP pyrophosphohydrolase MazG-like" evidence="5">
    <location>
        <begin position="32"/>
        <end position="105"/>
    </location>
</feature>
<dbReference type="GO" id="GO:0006203">
    <property type="term" value="P:dGTP catabolic process"/>
    <property type="evidence" value="ECO:0007669"/>
    <property type="project" value="TreeGrafter"/>
</dbReference>
<dbReference type="FunFam" id="1.10.287.1080:FF:000003">
    <property type="entry name" value="Nucleoside triphosphate pyrophosphohydrolase"/>
    <property type="match status" value="1"/>
</dbReference>
<dbReference type="CDD" id="cd11529">
    <property type="entry name" value="NTP-PPase_MazG_Cterm"/>
    <property type="match status" value="1"/>
</dbReference>
<keyword evidence="6" id="KW-0378">Hydrolase</keyword>
<feature type="domain" description="NTP pyrophosphohydrolase MazG-like" evidence="5">
    <location>
        <begin position="174"/>
        <end position="240"/>
    </location>
</feature>
<keyword evidence="7" id="KW-1185">Reference proteome</keyword>
<dbReference type="EMBL" id="CP067089">
    <property type="protein sequence ID" value="QQO09236.1"/>
    <property type="molecule type" value="Genomic_DNA"/>
</dbReference>
<dbReference type="GO" id="GO:0046047">
    <property type="term" value="P:TTP catabolic process"/>
    <property type="evidence" value="ECO:0007669"/>
    <property type="project" value="TreeGrafter"/>
</dbReference>
<dbReference type="GO" id="GO:0046076">
    <property type="term" value="P:dTTP catabolic process"/>
    <property type="evidence" value="ECO:0007669"/>
    <property type="project" value="TreeGrafter"/>
</dbReference>
<dbReference type="GO" id="GO:0047693">
    <property type="term" value="F:ATP diphosphatase activity"/>
    <property type="evidence" value="ECO:0007669"/>
    <property type="project" value="UniProtKB-EC"/>
</dbReference>
<organism evidence="6 7">
    <name type="scientific">Breznakiella homolactica</name>
    <dbReference type="NCBI Taxonomy" id="2798577"/>
    <lineage>
        <taxon>Bacteria</taxon>
        <taxon>Pseudomonadati</taxon>
        <taxon>Spirochaetota</taxon>
        <taxon>Spirochaetia</taxon>
        <taxon>Spirochaetales</taxon>
        <taxon>Breznakiellaceae</taxon>
        <taxon>Breznakiella</taxon>
    </lineage>
</organism>
<dbReference type="InterPro" id="IPR011551">
    <property type="entry name" value="NTP_PyrPHydrolase_MazG"/>
</dbReference>
<dbReference type="Proteomes" id="UP000595917">
    <property type="component" value="Chromosome"/>
</dbReference>
<dbReference type="GO" id="GO:0046052">
    <property type="term" value="P:UTP catabolic process"/>
    <property type="evidence" value="ECO:0007669"/>
    <property type="project" value="TreeGrafter"/>
</dbReference>
<gene>
    <name evidence="6" type="primary">mazG</name>
    <name evidence="6" type="ORF">JFL75_20275</name>
</gene>
<reference evidence="6" key="1">
    <citation type="submission" date="2021-01" db="EMBL/GenBank/DDBJ databases">
        <title>Description of Breznakiella homolactica.</title>
        <authorList>
            <person name="Song Y."/>
            <person name="Brune A."/>
        </authorList>
    </citation>
    <scope>NUCLEOTIDE SEQUENCE</scope>
    <source>
        <strain evidence="6">RmG30</strain>
    </source>
</reference>
<dbReference type="GO" id="GO:0046081">
    <property type="term" value="P:dUTP catabolic process"/>
    <property type="evidence" value="ECO:0007669"/>
    <property type="project" value="TreeGrafter"/>
</dbReference>
<name>A0A7T7XMW4_9SPIR</name>
<dbReference type="GO" id="GO:0046061">
    <property type="term" value="P:dATP catabolic process"/>
    <property type="evidence" value="ECO:0007669"/>
    <property type="project" value="TreeGrafter"/>
</dbReference>
<evidence type="ECO:0000259" key="5">
    <source>
        <dbReference type="Pfam" id="PF03819"/>
    </source>
</evidence>
<evidence type="ECO:0000256" key="1">
    <source>
        <dbReference type="ARBA" id="ARBA00052141"/>
    </source>
</evidence>
<dbReference type="FunFam" id="1.10.287.1080:FF:000001">
    <property type="entry name" value="Nucleoside triphosphate pyrophosphohydrolase"/>
    <property type="match status" value="1"/>
</dbReference>
<evidence type="ECO:0000256" key="2">
    <source>
        <dbReference type="ARBA" id="ARBA00061115"/>
    </source>
</evidence>
<dbReference type="Gene3D" id="1.10.287.1080">
    <property type="entry name" value="MazG-like"/>
    <property type="match status" value="2"/>
</dbReference>
<dbReference type="AlphaFoldDB" id="A0A7T7XMW4"/>
<comment type="catalytic activity">
    <reaction evidence="1">
        <text>ATP + H2O = AMP + diphosphate + H(+)</text>
        <dbReference type="Rhea" id="RHEA:14245"/>
        <dbReference type="ChEBI" id="CHEBI:15377"/>
        <dbReference type="ChEBI" id="CHEBI:15378"/>
        <dbReference type="ChEBI" id="CHEBI:30616"/>
        <dbReference type="ChEBI" id="CHEBI:33019"/>
        <dbReference type="ChEBI" id="CHEBI:456215"/>
        <dbReference type="EC" id="3.6.1.8"/>
    </reaction>
</comment>
<protein>
    <recommendedName>
        <fullName evidence="4">Nucleoside triphosphate pyrophosphohydrolase</fullName>
        <ecNumber evidence="3">3.6.1.8</ecNumber>
    </recommendedName>
</protein>
<dbReference type="Pfam" id="PF03819">
    <property type="entry name" value="MazG"/>
    <property type="match status" value="2"/>
</dbReference>
<sequence length="269" mass="30633">MNETKESRAFNRLVELTAQLRGPDGCPWDREQTPMTLRGDLIEETYECVEAIDERDSEHIKEELGDLYFLLTMLSYMHEQEGKFSVSDVLDTVSDKLVRRHPHVFGDATVADSGEVLVNWNRIKVEQEGRKPKDSILDEVSKALPPLDRAYKLQKKASKVGFDWPDISGVIGKIEEELEEVRDAIGSHTDGGGDAARDEVEAELGDLLFSVVNLCRFLRIEPSVALQRTNVKFTTRFKHVESSMKVSGQEMKQENLAVMDTYWEEAKKR</sequence>
<dbReference type="InterPro" id="IPR048015">
    <property type="entry name" value="NTP-PPase_MazG-like_N"/>
</dbReference>
<dbReference type="SUPFAM" id="SSF101386">
    <property type="entry name" value="all-alpha NTP pyrophosphatases"/>
    <property type="match status" value="2"/>
</dbReference>
<dbReference type="GO" id="GO:0006950">
    <property type="term" value="P:response to stress"/>
    <property type="evidence" value="ECO:0007669"/>
    <property type="project" value="UniProtKB-ARBA"/>
</dbReference>
<dbReference type="PANTHER" id="PTHR30522:SF0">
    <property type="entry name" value="NUCLEOSIDE TRIPHOSPHATE PYROPHOSPHOHYDROLASE"/>
    <property type="match status" value="1"/>
</dbReference>